<feature type="compositionally biased region" description="Low complexity" evidence="1">
    <location>
        <begin position="254"/>
        <end position="287"/>
    </location>
</feature>
<name>A0A835WMI7_9CHLO</name>
<feature type="compositionally biased region" description="Gly residues" evidence="1">
    <location>
        <begin position="169"/>
        <end position="178"/>
    </location>
</feature>
<feature type="compositionally biased region" description="Low complexity" evidence="1">
    <location>
        <begin position="199"/>
        <end position="209"/>
    </location>
</feature>
<feature type="region of interest" description="Disordered" evidence="1">
    <location>
        <begin position="450"/>
        <end position="505"/>
    </location>
</feature>
<evidence type="ECO:0000313" key="2">
    <source>
        <dbReference type="EMBL" id="KAG2449959.1"/>
    </source>
</evidence>
<dbReference type="Proteomes" id="UP000613740">
    <property type="component" value="Unassembled WGS sequence"/>
</dbReference>
<accession>A0A835WMI7</accession>
<evidence type="ECO:0000313" key="3">
    <source>
        <dbReference type="Proteomes" id="UP000613740"/>
    </source>
</evidence>
<gene>
    <name evidence="2" type="ORF">HYH02_000063</name>
</gene>
<feature type="compositionally biased region" description="Low complexity" evidence="1">
    <location>
        <begin position="50"/>
        <end position="94"/>
    </location>
</feature>
<dbReference type="EMBL" id="JAEHOD010000012">
    <property type="protein sequence ID" value="KAG2449959.1"/>
    <property type="molecule type" value="Genomic_DNA"/>
</dbReference>
<comment type="caution">
    <text evidence="2">The sequence shown here is derived from an EMBL/GenBank/DDBJ whole genome shotgun (WGS) entry which is preliminary data.</text>
</comment>
<feature type="region of interest" description="Disordered" evidence="1">
    <location>
        <begin position="169"/>
        <end position="302"/>
    </location>
</feature>
<evidence type="ECO:0000256" key="1">
    <source>
        <dbReference type="SAM" id="MobiDB-lite"/>
    </source>
</evidence>
<organism evidence="2 3">
    <name type="scientific">Chlamydomonas schloesseri</name>
    <dbReference type="NCBI Taxonomy" id="2026947"/>
    <lineage>
        <taxon>Eukaryota</taxon>
        <taxon>Viridiplantae</taxon>
        <taxon>Chlorophyta</taxon>
        <taxon>core chlorophytes</taxon>
        <taxon>Chlorophyceae</taxon>
        <taxon>CS clade</taxon>
        <taxon>Chlamydomonadales</taxon>
        <taxon>Chlamydomonadaceae</taxon>
        <taxon>Chlamydomonas</taxon>
    </lineage>
</organism>
<sequence>MERLQGLLITWQQQRQQPTAMGADAGGAPGDHTTQTPAGGRGEHAADLCAGAERGLPPEGPPRRALLQQAQAQAQARRQPQLQPQPQLRGGRGLALPGSLLSSLADLYGLGGGGPGQMVTSGSATPVTPEATAAGAAAATAAIGGLPDPAASGNIADVGLLVPGTVASGGSGGGGSSRGGAVFMFGDGAPRPTPPSPPASSSSDGTSSALARPAAWQPHRPLPGSRSPAAGTSAVHLRVPSYLGPTGLPSIRATTTTTTTTSRTTTHVTLPPSITLGGTRSSSTTPTGGTGGGAASSSQPPTAAISVPAHVLHDDQLYDADYVVPGLEDDPYGHNPLFDPLYRAGMDALQCAEAAGAAAGGPAGATGGYVPSSAGAGTLASEGLPGLCLAPHAPLVAQLAQPLYEDDYTQDFGSAVHGTPEAVYGPAGLQLDALRVATLQAAQFEPGTWSVAGGASTGSASGGGGRGGSAWRSSSGRGSGTSGGVRGSGLGYQSSGGSGGNSSTAGGGMNPYEAALGPYVPYTDRVLFSPIARLIGVPYPASIYAGELYIAEADPLLTAAGQAARAGLLVDYYLERRVNYYTPFTFTRAGPSVVALTASTARSRGQIGVAAKARALAQALYSYQRSRYLANSVEVAVGGRGFAGASLGAYLFNNPLVNNQFLLQGPDLAP</sequence>
<protein>
    <submittedName>
        <fullName evidence="2">Uncharacterized protein</fullName>
    </submittedName>
</protein>
<feature type="compositionally biased region" description="Low complexity" evidence="1">
    <location>
        <begin position="450"/>
        <end position="459"/>
    </location>
</feature>
<keyword evidence="3" id="KW-1185">Reference proteome</keyword>
<feature type="region of interest" description="Disordered" evidence="1">
    <location>
        <begin position="14"/>
        <end position="94"/>
    </location>
</feature>
<dbReference type="AlphaFoldDB" id="A0A835WMI7"/>
<reference evidence="2" key="1">
    <citation type="journal article" date="2020" name="bioRxiv">
        <title>Comparative genomics of Chlamydomonas.</title>
        <authorList>
            <person name="Craig R.J."/>
            <person name="Hasan A.R."/>
            <person name="Ness R.W."/>
            <person name="Keightley P.D."/>
        </authorList>
    </citation>
    <scope>NUCLEOTIDE SEQUENCE</scope>
    <source>
        <strain evidence="2">CCAP 11/173</strain>
    </source>
</reference>
<feature type="compositionally biased region" description="Gly residues" evidence="1">
    <location>
        <begin position="477"/>
        <end position="505"/>
    </location>
</feature>
<dbReference type="OrthoDB" id="551440at2759"/>
<proteinExistence type="predicted"/>